<dbReference type="Proteomes" id="UP000233343">
    <property type="component" value="Unassembled WGS sequence"/>
</dbReference>
<dbReference type="EMBL" id="PISD01000005">
    <property type="protein sequence ID" value="PKG30753.1"/>
    <property type="molecule type" value="Genomic_DNA"/>
</dbReference>
<proteinExistence type="predicted"/>
<sequence>MWLNDRTAMIKLVNVQANTKASKTVKAAPPLLWGWADCLRHNKSIAVLIIPLECIYLEYCDFFTIIF</sequence>
<evidence type="ECO:0000313" key="2">
    <source>
        <dbReference type="Proteomes" id="UP000233343"/>
    </source>
</evidence>
<comment type="caution">
    <text evidence="1">The sequence shown here is derived from an EMBL/GenBank/DDBJ whole genome shotgun (WGS) entry which is preliminary data.</text>
</comment>
<reference evidence="1 2" key="1">
    <citation type="journal article" date="2010" name="Int. J. Syst. Evol. Microbiol.">
        <title>Bacillus horneckiae sp. nov., isolated from a spacecraft-assembly clean room.</title>
        <authorList>
            <person name="Vaishampayan P."/>
            <person name="Probst A."/>
            <person name="Krishnamurthi S."/>
            <person name="Ghosh S."/>
            <person name="Osman S."/>
            <person name="McDowall A."/>
            <person name="Ruckmani A."/>
            <person name="Mayilraj S."/>
            <person name="Venkateswaran K."/>
        </authorList>
    </citation>
    <scope>NUCLEOTIDE SEQUENCE [LARGE SCALE GENOMIC DNA]</scope>
    <source>
        <strain evidence="2">1PO1SC</strain>
    </source>
</reference>
<gene>
    <name evidence="1" type="ORF">CWS20_01355</name>
</gene>
<evidence type="ECO:0000313" key="1">
    <source>
        <dbReference type="EMBL" id="PKG30753.1"/>
    </source>
</evidence>
<accession>A0A2N0ZMM8</accession>
<organism evidence="1 2">
    <name type="scientific">Cytobacillus horneckiae</name>
    <dbReference type="NCBI Taxonomy" id="549687"/>
    <lineage>
        <taxon>Bacteria</taxon>
        <taxon>Bacillati</taxon>
        <taxon>Bacillota</taxon>
        <taxon>Bacilli</taxon>
        <taxon>Bacillales</taxon>
        <taxon>Bacillaceae</taxon>
        <taxon>Cytobacillus</taxon>
    </lineage>
</organism>
<protein>
    <submittedName>
        <fullName evidence="1">Uncharacterized protein</fullName>
    </submittedName>
</protein>
<keyword evidence="2" id="KW-1185">Reference proteome</keyword>
<name>A0A2N0ZMM8_9BACI</name>
<dbReference type="AlphaFoldDB" id="A0A2N0ZMM8"/>